<comment type="caution">
    <text evidence="1">The sequence shown here is derived from an EMBL/GenBank/DDBJ whole genome shotgun (WGS) entry which is preliminary data.</text>
</comment>
<sequence>MITWKEEILIDANIEHVWDLFTDKNIKRIMPKVMSHELVEGEETEAGAKHQQTYSEGKRVETYTVHTLAYEDHENEKFKKISFVLGKAFDITFSFRLLKESEQQTRLIYEGVNKGANFVGKAMMKLAGKKQDNKVVFEFLERVKSEAERTS</sequence>
<keyword evidence="2" id="KW-1185">Reference proteome</keyword>
<dbReference type="EMBL" id="SORX01000006">
    <property type="protein sequence ID" value="TFE00521.1"/>
    <property type="molecule type" value="Genomic_DNA"/>
</dbReference>
<accession>A0A4Y8LIX0</accession>
<evidence type="ECO:0000313" key="2">
    <source>
        <dbReference type="Proteomes" id="UP000297776"/>
    </source>
</evidence>
<dbReference type="RefSeq" id="WP_134381841.1">
    <property type="nucleotide sequence ID" value="NZ_SORX01000006.1"/>
</dbReference>
<name>A0A4Y8LIX0_9BACL</name>
<evidence type="ECO:0000313" key="1">
    <source>
        <dbReference type="EMBL" id="TFE00521.1"/>
    </source>
</evidence>
<dbReference type="AlphaFoldDB" id="A0A4Y8LIX0"/>
<dbReference type="OrthoDB" id="2360771at2"/>
<dbReference type="Proteomes" id="UP000297776">
    <property type="component" value="Unassembled WGS sequence"/>
</dbReference>
<dbReference type="InterPro" id="IPR023393">
    <property type="entry name" value="START-like_dom_sf"/>
</dbReference>
<dbReference type="InterPro" id="IPR019587">
    <property type="entry name" value="Polyketide_cyclase/dehydratase"/>
</dbReference>
<organism evidence="1 2">
    <name type="scientific">Jeotgalibacillus salarius</name>
    <dbReference type="NCBI Taxonomy" id="546023"/>
    <lineage>
        <taxon>Bacteria</taxon>
        <taxon>Bacillati</taxon>
        <taxon>Bacillota</taxon>
        <taxon>Bacilli</taxon>
        <taxon>Bacillales</taxon>
        <taxon>Caryophanaceae</taxon>
        <taxon>Jeotgalibacillus</taxon>
    </lineage>
</organism>
<dbReference type="CDD" id="cd07812">
    <property type="entry name" value="SRPBCC"/>
    <property type="match status" value="1"/>
</dbReference>
<dbReference type="Pfam" id="PF10604">
    <property type="entry name" value="Polyketide_cyc2"/>
    <property type="match status" value="1"/>
</dbReference>
<protein>
    <submittedName>
        <fullName evidence="1">SRPBCC family protein</fullName>
    </submittedName>
</protein>
<gene>
    <name evidence="1" type="ORF">E2626_11115</name>
</gene>
<dbReference type="SUPFAM" id="SSF55961">
    <property type="entry name" value="Bet v1-like"/>
    <property type="match status" value="1"/>
</dbReference>
<dbReference type="Gene3D" id="3.30.530.20">
    <property type="match status" value="1"/>
</dbReference>
<proteinExistence type="predicted"/>
<reference evidence="1 2" key="1">
    <citation type="submission" date="2019-03" db="EMBL/GenBank/DDBJ databases">
        <authorList>
            <person name="Yang Y."/>
        </authorList>
    </citation>
    <scope>NUCLEOTIDE SEQUENCE [LARGE SCALE GENOMIC DNA]</scope>
    <source>
        <strain evidence="1 2">ASL-1</strain>
    </source>
</reference>